<dbReference type="InterPro" id="IPR059192">
    <property type="entry name" value="PIN_19"/>
</dbReference>
<sequence length="160" mass="18155">MHHPYVRKNKKVLLDTNLLTMYIVSRIGAGEVENFKRTRAYTSKDADILDDVLKNFESIVTTPHILAETANILDWFDKSKRATVLGFLSKYIELVEEVHYPAANITLSPAFLKLGLSDAALFDLSVSNKYVLLTDDLDLYGFAAGHNIEALNFTHFRNYL</sequence>
<dbReference type="SUPFAM" id="SSF88723">
    <property type="entry name" value="PIN domain-like"/>
    <property type="match status" value="1"/>
</dbReference>
<dbReference type="Proteomes" id="UP000442109">
    <property type="component" value="Unassembled WGS sequence"/>
</dbReference>
<name>A0A844M083_9GAMM</name>
<dbReference type="CDD" id="cd18702">
    <property type="entry name" value="PIN_VapC_like"/>
    <property type="match status" value="1"/>
</dbReference>
<reference evidence="1 2" key="1">
    <citation type="journal article" date="2019" name="PLoS ONE">
        <title>Pup mortality in New Zealand sea lions (Phocarctos hookeri) at Enderby Island, Auckland Islands, 2013-18.</title>
        <authorList>
            <person name="Michael S.A."/>
            <person name="Hayman D.T.S."/>
            <person name="Gray R."/>
            <person name="Zhang J."/>
            <person name="Rogers L."/>
            <person name="Roe W.D."/>
        </authorList>
    </citation>
    <scope>NUCLEOTIDE SEQUENCE [LARGE SCALE GENOMIC DNA]</scope>
    <source>
        <strain evidence="1 2">SM868</strain>
    </source>
</reference>
<dbReference type="OrthoDB" id="6945130at2"/>
<evidence type="ECO:0008006" key="3">
    <source>
        <dbReference type="Google" id="ProtNLM"/>
    </source>
</evidence>
<dbReference type="EMBL" id="WFKQ01000004">
    <property type="protein sequence ID" value="MUG32389.1"/>
    <property type="molecule type" value="Genomic_DNA"/>
</dbReference>
<keyword evidence="2" id="KW-1185">Reference proteome</keyword>
<dbReference type="RefSeq" id="WP_155587149.1">
    <property type="nucleotide sequence ID" value="NZ_WFKQ01000004.1"/>
</dbReference>
<evidence type="ECO:0000313" key="2">
    <source>
        <dbReference type="Proteomes" id="UP000442109"/>
    </source>
</evidence>
<gene>
    <name evidence="1" type="ORF">GB996_06230</name>
</gene>
<evidence type="ECO:0000313" key="1">
    <source>
        <dbReference type="EMBL" id="MUG32389.1"/>
    </source>
</evidence>
<organism evidence="1 2">
    <name type="scientific">Psychrobacter sanguinis</name>
    <dbReference type="NCBI Taxonomy" id="861445"/>
    <lineage>
        <taxon>Bacteria</taxon>
        <taxon>Pseudomonadati</taxon>
        <taxon>Pseudomonadota</taxon>
        <taxon>Gammaproteobacteria</taxon>
        <taxon>Moraxellales</taxon>
        <taxon>Moraxellaceae</taxon>
        <taxon>Psychrobacter</taxon>
    </lineage>
</organism>
<comment type="caution">
    <text evidence="1">The sequence shown here is derived from an EMBL/GenBank/DDBJ whole genome shotgun (WGS) entry which is preliminary data.</text>
</comment>
<dbReference type="InterPro" id="IPR029060">
    <property type="entry name" value="PIN-like_dom_sf"/>
</dbReference>
<proteinExistence type="predicted"/>
<protein>
    <recommendedName>
        <fullName evidence="3">PIN domain-containing protein</fullName>
    </recommendedName>
</protein>
<dbReference type="AlphaFoldDB" id="A0A844M083"/>
<accession>A0A844M083</accession>